<name>D4AUM2_ARTBC</name>
<evidence type="ECO:0000313" key="3">
    <source>
        <dbReference type="Proteomes" id="UP000008866"/>
    </source>
</evidence>
<feature type="compositionally biased region" description="Polar residues" evidence="1">
    <location>
        <begin position="43"/>
        <end position="55"/>
    </location>
</feature>
<comment type="caution">
    <text evidence="2">The sequence shown here is derived from an EMBL/GenBank/DDBJ whole genome shotgun (WGS) entry which is preliminary data.</text>
</comment>
<organism evidence="2 3">
    <name type="scientific">Arthroderma benhamiae (strain ATCC MYA-4681 / CBS 112371)</name>
    <name type="common">Trichophyton mentagrophytes</name>
    <dbReference type="NCBI Taxonomy" id="663331"/>
    <lineage>
        <taxon>Eukaryota</taxon>
        <taxon>Fungi</taxon>
        <taxon>Dikarya</taxon>
        <taxon>Ascomycota</taxon>
        <taxon>Pezizomycotina</taxon>
        <taxon>Eurotiomycetes</taxon>
        <taxon>Eurotiomycetidae</taxon>
        <taxon>Onygenales</taxon>
        <taxon>Arthrodermataceae</taxon>
        <taxon>Trichophyton</taxon>
    </lineage>
</organism>
<dbReference type="HOGENOM" id="CLU_1179971_0_0_1"/>
<dbReference type="EMBL" id="ABSU01000011">
    <property type="protein sequence ID" value="EFE33187.1"/>
    <property type="molecule type" value="Genomic_DNA"/>
</dbReference>
<dbReference type="OMA" id="RWECGHE"/>
<protein>
    <submittedName>
        <fullName evidence="2">Uncharacterized protein</fullName>
    </submittedName>
</protein>
<reference evidence="3" key="1">
    <citation type="journal article" date="2011" name="Genome Biol.">
        <title>Comparative and functional genomics provide insights into the pathogenicity of dermatophytic fungi.</title>
        <authorList>
            <person name="Burmester A."/>
            <person name="Shelest E."/>
            <person name="Gloeckner G."/>
            <person name="Heddergott C."/>
            <person name="Schindler S."/>
            <person name="Staib P."/>
            <person name="Heidel A."/>
            <person name="Felder M."/>
            <person name="Petzold A."/>
            <person name="Szafranski K."/>
            <person name="Feuermann M."/>
            <person name="Pedruzzi I."/>
            <person name="Priebe S."/>
            <person name="Groth M."/>
            <person name="Winkler R."/>
            <person name="Li W."/>
            <person name="Kniemeyer O."/>
            <person name="Schroeckh V."/>
            <person name="Hertweck C."/>
            <person name="Hube B."/>
            <person name="White T.C."/>
            <person name="Platzer M."/>
            <person name="Guthke R."/>
            <person name="Heitman J."/>
            <person name="Woestemeyer J."/>
            <person name="Zipfel P.F."/>
            <person name="Monod M."/>
            <person name="Brakhage A.A."/>
        </authorList>
    </citation>
    <scope>NUCLEOTIDE SEQUENCE [LARGE SCALE GENOMIC DNA]</scope>
    <source>
        <strain evidence="3">ATCC MYA-4681 / CBS 112371</strain>
    </source>
</reference>
<dbReference type="KEGG" id="abe:ARB_07939"/>
<feature type="compositionally biased region" description="Acidic residues" evidence="1">
    <location>
        <begin position="219"/>
        <end position="238"/>
    </location>
</feature>
<evidence type="ECO:0000256" key="1">
    <source>
        <dbReference type="SAM" id="MobiDB-lite"/>
    </source>
</evidence>
<gene>
    <name evidence="2" type="ORF">ARB_07939</name>
</gene>
<dbReference type="Proteomes" id="UP000008866">
    <property type="component" value="Unassembled WGS sequence"/>
</dbReference>
<feature type="compositionally biased region" description="Gly residues" evidence="1">
    <location>
        <begin position="248"/>
        <end position="257"/>
    </location>
</feature>
<dbReference type="GeneID" id="9521245"/>
<dbReference type="RefSeq" id="XP_003013827.1">
    <property type="nucleotide sequence ID" value="XM_003013781.1"/>
</dbReference>
<evidence type="ECO:0000313" key="2">
    <source>
        <dbReference type="EMBL" id="EFE33187.1"/>
    </source>
</evidence>
<feature type="region of interest" description="Disordered" evidence="1">
    <location>
        <begin position="182"/>
        <end position="257"/>
    </location>
</feature>
<keyword evidence="3" id="KW-1185">Reference proteome</keyword>
<feature type="region of interest" description="Disordered" evidence="1">
    <location>
        <begin position="43"/>
        <end position="72"/>
    </location>
</feature>
<accession>D4AUM2</accession>
<dbReference type="AlphaFoldDB" id="D4AUM2"/>
<sequence>MAIISQRQTIMALFRTARYFISLPGTCCASDFSLCAANMSFVSSDSGSEPDTNRTNNNNNNNNQASAPRAPDDDGAAVIAELEAAMAANPDLRPVTPQPAEWEDYDTILAQNPEIANPVPGRKKEFYLSKDRWECGHEGDPVETVIERDVSEDGGSSAVLVNDIRGICEACMAKWKRLETFGPQPDAPGPSSASAALRGPPSYSPPAWGRSGGTMEPLLELDDTDDEFDDDSLSDGSEDSLGPPPGRSAGGMGGRPR</sequence>
<dbReference type="eggNOG" id="ENOG502T3BH">
    <property type="taxonomic scope" value="Eukaryota"/>
</dbReference>
<feature type="compositionally biased region" description="Low complexity" evidence="1">
    <location>
        <begin position="189"/>
        <end position="201"/>
    </location>
</feature>
<proteinExistence type="predicted"/>